<dbReference type="EMBL" id="JAPFRF010000007">
    <property type="protein sequence ID" value="KAJ7327307.1"/>
    <property type="molecule type" value="Genomic_DNA"/>
</dbReference>
<evidence type="ECO:0000313" key="2">
    <source>
        <dbReference type="EMBL" id="KAJ7327307.1"/>
    </source>
</evidence>
<dbReference type="OrthoDB" id="411615at2759"/>
<comment type="caution">
    <text evidence="2">The sequence shown here is derived from an EMBL/GenBank/DDBJ whole genome shotgun (WGS) entry which is preliminary data.</text>
</comment>
<reference evidence="2" key="1">
    <citation type="journal article" date="2023" name="DNA Res.">
        <title>Chromosome-level genome assembly of Phrynocephalus forsythii using third-generation DNA sequencing and Hi-C analysis.</title>
        <authorList>
            <person name="Qi Y."/>
            <person name="Zhao W."/>
            <person name="Zhao Y."/>
            <person name="Niu C."/>
            <person name="Cao S."/>
            <person name="Zhang Y."/>
        </authorList>
    </citation>
    <scope>NUCLEOTIDE SEQUENCE</scope>
    <source>
        <tissue evidence="2">Muscle</tissue>
    </source>
</reference>
<sequence>MEQPDGFTDKKHPEHVCKLQKGLYVLKKAVRTGHSKLNEMLLQQGFVQGEADPSLYTRSRNDLMLLFWHTWMTSSSQQVRKKYTQLVHRLSELVEIEELGIAMFYLGIQIQKEQDRSYLLRQKQKILELLSLLDMQEAKSVPTPMQTYFLKNQWENDPLPPDNQCDVREKQAFFLPWLL</sequence>
<gene>
    <name evidence="2" type="ORF">JRQ81_017066</name>
</gene>
<dbReference type="InterPro" id="IPR013103">
    <property type="entry name" value="RVT_2"/>
</dbReference>
<accession>A0A9Q1B1W8</accession>
<feature type="domain" description="Reverse transcriptase Ty1/copia-type" evidence="1">
    <location>
        <begin position="1"/>
        <end position="146"/>
    </location>
</feature>
<dbReference type="Pfam" id="PF07727">
    <property type="entry name" value="RVT_2"/>
    <property type="match status" value="1"/>
</dbReference>
<keyword evidence="3" id="KW-1185">Reference proteome</keyword>
<proteinExistence type="predicted"/>
<organism evidence="2 3">
    <name type="scientific">Phrynocephalus forsythii</name>
    <dbReference type="NCBI Taxonomy" id="171643"/>
    <lineage>
        <taxon>Eukaryota</taxon>
        <taxon>Metazoa</taxon>
        <taxon>Chordata</taxon>
        <taxon>Craniata</taxon>
        <taxon>Vertebrata</taxon>
        <taxon>Euteleostomi</taxon>
        <taxon>Lepidosauria</taxon>
        <taxon>Squamata</taxon>
        <taxon>Bifurcata</taxon>
        <taxon>Unidentata</taxon>
        <taxon>Episquamata</taxon>
        <taxon>Toxicofera</taxon>
        <taxon>Iguania</taxon>
        <taxon>Acrodonta</taxon>
        <taxon>Agamidae</taxon>
        <taxon>Agaminae</taxon>
        <taxon>Phrynocephalus</taxon>
    </lineage>
</organism>
<evidence type="ECO:0000259" key="1">
    <source>
        <dbReference type="Pfam" id="PF07727"/>
    </source>
</evidence>
<name>A0A9Q1B1W8_9SAUR</name>
<dbReference type="Proteomes" id="UP001142489">
    <property type="component" value="Unassembled WGS sequence"/>
</dbReference>
<dbReference type="AlphaFoldDB" id="A0A9Q1B1W8"/>
<evidence type="ECO:0000313" key="3">
    <source>
        <dbReference type="Proteomes" id="UP001142489"/>
    </source>
</evidence>
<protein>
    <recommendedName>
        <fullName evidence="1">Reverse transcriptase Ty1/copia-type domain-containing protein</fullName>
    </recommendedName>
</protein>